<name>I4EYJ6_MODI5</name>
<evidence type="ECO:0000313" key="2">
    <source>
        <dbReference type="EMBL" id="CCH88459.1"/>
    </source>
</evidence>
<keyword evidence="3" id="KW-1185">Reference proteome</keyword>
<dbReference type="Proteomes" id="UP000006461">
    <property type="component" value="Chromosome"/>
</dbReference>
<proteinExistence type="predicted"/>
<dbReference type="AlphaFoldDB" id="I4EYJ6"/>
<reference evidence="2 3" key="1">
    <citation type="journal article" date="2012" name="J. Bacteriol.">
        <title>Genome Sequence of Radiation-Resistant Modestobacter marinus Strain BC501, a Representative Actinobacterium That Thrives on Calcareous Stone Surfaces.</title>
        <authorList>
            <person name="Normand P."/>
            <person name="Gury J."/>
            <person name="Pujic P."/>
            <person name="Chouaia B."/>
            <person name="Crotti E."/>
            <person name="Brusetti L."/>
            <person name="Daffonchio D."/>
            <person name="Vacherie B."/>
            <person name="Barbe V."/>
            <person name="Medigue C."/>
            <person name="Calteau A."/>
            <person name="Ghodhbane-Gtari F."/>
            <person name="Essoussi I."/>
            <person name="Nouioui I."/>
            <person name="Abbassi-Ghozzi I."/>
            <person name="Gtari M."/>
        </authorList>
    </citation>
    <scope>NUCLEOTIDE SEQUENCE [LARGE SCALE GENOMIC DNA]</scope>
    <source>
        <strain evidence="3">BC 501</strain>
    </source>
</reference>
<feature type="region of interest" description="Disordered" evidence="1">
    <location>
        <begin position="81"/>
        <end position="151"/>
    </location>
</feature>
<evidence type="ECO:0000313" key="3">
    <source>
        <dbReference type="Proteomes" id="UP000006461"/>
    </source>
</evidence>
<accession>I4EYJ6</accession>
<gene>
    <name evidence="2" type="ordered locus">MODMU_3033</name>
</gene>
<evidence type="ECO:0000256" key="1">
    <source>
        <dbReference type="SAM" id="MobiDB-lite"/>
    </source>
</evidence>
<organism evidence="2 3">
    <name type="scientific">Modestobacter italicus (strain DSM 44449 / CECT 9708 / BC 501)</name>
    <dbReference type="NCBI Taxonomy" id="2732864"/>
    <lineage>
        <taxon>Bacteria</taxon>
        <taxon>Bacillati</taxon>
        <taxon>Actinomycetota</taxon>
        <taxon>Actinomycetes</taxon>
        <taxon>Geodermatophilales</taxon>
        <taxon>Geodermatophilaceae</taxon>
        <taxon>Modestobacter</taxon>
    </lineage>
</organism>
<sequence length="305" mass="32724">MTVEQEADQAVAAAAHVRAAAAADVLRVPTDTGLMEAGAIDEALDALDTAGIVAAAAEQTADDDVAAKAARVAVARQAAVDEVAEDPVADAEARADDASTAASVPPAELRVLRHLTTTAASSDRDAVPHRESARRQPSREPPPLRWRRSSAARSAKVSKGWRCRRLVYLGRATRLRISDVHAGAARRRACSAGEARTKTGQDAWVVLLSASRTVLDEVLHVSASGSRPGWPEEPGCHRSSRAPVRCACRAARRPERPGRRRRQGATRATGWVPPRSERFWQESVPYQWRTGQVLPWAASTNVIGP</sequence>
<protein>
    <submittedName>
        <fullName evidence="2">Uncharacterized protein</fullName>
    </submittedName>
</protein>
<dbReference type="EMBL" id="FO203431">
    <property type="protein sequence ID" value="CCH88459.1"/>
    <property type="molecule type" value="Genomic_DNA"/>
</dbReference>
<dbReference type="KEGG" id="mmar:MODMU_3033"/>
<feature type="compositionally biased region" description="Basic and acidic residues" evidence="1">
    <location>
        <begin position="122"/>
        <end position="138"/>
    </location>
</feature>
<dbReference type="HOGENOM" id="CLU_911594_0_0_11"/>